<reference evidence="5" key="1">
    <citation type="submission" date="2019-09" db="EMBL/GenBank/DDBJ databases">
        <authorList>
            <person name="Cremers G."/>
        </authorList>
    </citation>
    <scope>NUCLEOTIDE SEQUENCE [LARGE SCALE GENOMIC DNA]</scope>
    <source>
        <strain evidence="5">3B</strain>
    </source>
</reference>
<feature type="site" description="Contributes to substrate recognition" evidence="3">
    <location>
        <position position="100"/>
    </location>
</feature>
<dbReference type="GO" id="GO:0016791">
    <property type="term" value="F:phosphatase activity"/>
    <property type="evidence" value="ECO:0007669"/>
    <property type="project" value="InterPro"/>
</dbReference>
<dbReference type="InterPro" id="IPR006549">
    <property type="entry name" value="HAD-SF_hydro_IIIA"/>
</dbReference>
<evidence type="ECO:0000256" key="1">
    <source>
        <dbReference type="PIRNR" id="PIRNR004682"/>
    </source>
</evidence>
<evidence type="ECO:0000313" key="6">
    <source>
        <dbReference type="Proteomes" id="UP000381693"/>
    </source>
</evidence>
<feature type="binding site" evidence="4">
    <location>
        <position position="126"/>
    </location>
    <ligand>
        <name>Mg(2+)</name>
        <dbReference type="ChEBI" id="CHEBI:18420"/>
    </ligand>
</feature>
<keyword evidence="1" id="KW-0119">Carbohydrate metabolism</keyword>
<protein>
    <recommendedName>
        <fullName evidence="1">D,D-heptose 1,7-bisphosphate phosphatase</fullName>
        <ecNumber evidence="1">3.1.3.-</ecNumber>
    </recommendedName>
</protein>
<dbReference type="NCBIfam" id="TIGR01662">
    <property type="entry name" value="HAD-SF-IIIA"/>
    <property type="match status" value="1"/>
</dbReference>
<dbReference type="AlphaFoldDB" id="A0A5E6M4F6"/>
<feature type="active site" description="Nucleophile" evidence="2">
    <location>
        <position position="9"/>
    </location>
</feature>
<sequence>MTKRAVFFDRDDTLIDNVPYLGDPEKVVLAEGARESLARLKAAGFLLFLVSNQSGVGRGWIRPDEVSAVNQAIVNRLGAPFFSKIYLSFAAPDDDPWGDRKPSPLLLWRASHEFGVALDRSFFVGDRIADVLCGRNAGCRTILLAAKEPKKEALRARRWAQSLADHIAPSLRAATDWILERVNRA</sequence>
<keyword evidence="1" id="KW-0963">Cytoplasm</keyword>
<evidence type="ECO:0000256" key="4">
    <source>
        <dbReference type="PIRSR" id="PIRSR004682-4"/>
    </source>
</evidence>
<feature type="binding site" evidence="4">
    <location>
        <position position="9"/>
    </location>
    <ligand>
        <name>Mg(2+)</name>
        <dbReference type="ChEBI" id="CHEBI:18420"/>
    </ligand>
</feature>
<evidence type="ECO:0000313" key="5">
    <source>
        <dbReference type="EMBL" id="VVM04450.1"/>
    </source>
</evidence>
<keyword evidence="6" id="KW-1185">Reference proteome</keyword>
<feature type="site" description="Stabilizes the phosphoryl group" evidence="3">
    <location>
        <position position="101"/>
    </location>
</feature>
<accession>A0A5E6M4F6</accession>
<comment type="caution">
    <text evidence="5">The sequence shown here is derived from an EMBL/GenBank/DDBJ whole genome shotgun (WGS) entry which is preliminary data.</text>
</comment>
<proteinExistence type="inferred from homology"/>
<name>A0A5E6M4F6_9BACT</name>
<dbReference type="GO" id="GO:0005737">
    <property type="term" value="C:cytoplasm"/>
    <property type="evidence" value="ECO:0007669"/>
    <property type="project" value="UniProtKB-SubCell"/>
</dbReference>
<dbReference type="PIRSF" id="PIRSF004682">
    <property type="entry name" value="GmhB"/>
    <property type="match status" value="1"/>
</dbReference>
<dbReference type="GO" id="GO:0046872">
    <property type="term" value="F:metal ion binding"/>
    <property type="evidence" value="ECO:0007669"/>
    <property type="project" value="UniProtKB-KW"/>
</dbReference>
<dbReference type="PANTHER" id="PTHR42891">
    <property type="entry name" value="D-GLYCERO-BETA-D-MANNO-HEPTOSE-1,7-BISPHOSPHATE 7-PHOSPHATASE"/>
    <property type="match status" value="1"/>
</dbReference>
<keyword evidence="4" id="KW-0479">Metal-binding</keyword>
<dbReference type="Proteomes" id="UP000381693">
    <property type="component" value="Unassembled WGS sequence"/>
</dbReference>
<keyword evidence="1 5" id="KW-0378">Hydrolase</keyword>
<dbReference type="InterPro" id="IPR036412">
    <property type="entry name" value="HAD-like_sf"/>
</dbReference>
<keyword evidence="4" id="KW-0460">Magnesium</keyword>
<dbReference type="InterPro" id="IPR004446">
    <property type="entry name" value="Heptose_bisP_phosphatase"/>
</dbReference>
<feature type="active site" description="Nucleophile" evidence="2">
    <location>
        <position position="11"/>
    </location>
</feature>
<gene>
    <name evidence="5" type="primary">gmhB</name>
    <name evidence="5" type="ORF">MAMC_00065</name>
</gene>
<dbReference type="GO" id="GO:0005975">
    <property type="term" value="P:carbohydrate metabolic process"/>
    <property type="evidence" value="ECO:0007669"/>
    <property type="project" value="InterPro"/>
</dbReference>
<organism evidence="5 6">
    <name type="scientific">Methylacidimicrobium cyclopophantes</name>
    <dbReference type="NCBI Taxonomy" id="1041766"/>
    <lineage>
        <taxon>Bacteria</taxon>
        <taxon>Pseudomonadati</taxon>
        <taxon>Verrucomicrobiota</taxon>
        <taxon>Methylacidimicrobium</taxon>
    </lineage>
</organism>
<dbReference type="EMBL" id="CABFUZ020000008">
    <property type="protein sequence ID" value="VVM04450.1"/>
    <property type="molecule type" value="Genomic_DNA"/>
</dbReference>
<feature type="binding site" evidence="4">
    <location>
        <position position="11"/>
    </location>
    <ligand>
        <name>Mg(2+)</name>
        <dbReference type="ChEBI" id="CHEBI:18420"/>
    </ligand>
</feature>
<dbReference type="OrthoDB" id="9801899at2"/>
<dbReference type="SUPFAM" id="SSF56784">
    <property type="entry name" value="HAD-like"/>
    <property type="match status" value="1"/>
</dbReference>
<comment type="cofactor">
    <cofactor evidence="4">
        <name>Mg(2+)</name>
        <dbReference type="ChEBI" id="CHEBI:18420"/>
    </cofactor>
</comment>
<evidence type="ECO:0000256" key="3">
    <source>
        <dbReference type="PIRSR" id="PIRSR004682-3"/>
    </source>
</evidence>
<dbReference type="Gene3D" id="3.40.50.1000">
    <property type="entry name" value="HAD superfamily/HAD-like"/>
    <property type="match status" value="1"/>
</dbReference>
<evidence type="ECO:0000256" key="2">
    <source>
        <dbReference type="PIRSR" id="PIRSR004682-1"/>
    </source>
</evidence>
<comment type="subcellular location">
    <subcellularLocation>
        <location evidence="1">Cytoplasm</location>
    </subcellularLocation>
</comment>
<comment type="similarity">
    <text evidence="1">Belongs to the gmhB family.</text>
</comment>
<dbReference type="InterPro" id="IPR023214">
    <property type="entry name" value="HAD_sf"/>
</dbReference>
<feature type="site" description="Stabilizes the phosphoryl group" evidence="3">
    <location>
        <position position="51"/>
    </location>
</feature>
<dbReference type="Pfam" id="PF13242">
    <property type="entry name" value="Hydrolase_like"/>
    <property type="match status" value="1"/>
</dbReference>
<dbReference type="PANTHER" id="PTHR42891:SF1">
    <property type="entry name" value="D-GLYCERO-BETA-D-MANNO-HEPTOSE-1,7-BISPHOSPHATE 7-PHOSPHATASE"/>
    <property type="match status" value="1"/>
</dbReference>
<dbReference type="RefSeq" id="WP_142524231.1">
    <property type="nucleotide sequence ID" value="NZ_CABFUZ020000008.1"/>
</dbReference>
<dbReference type="EC" id="3.1.3.-" evidence="1"/>